<dbReference type="EMBL" id="JARK01001402">
    <property type="protein sequence ID" value="EYC08366.1"/>
    <property type="molecule type" value="Genomic_DNA"/>
</dbReference>
<proteinExistence type="predicted"/>
<protein>
    <submittedName>
        <fullName evidence="2">Uncharacterized protein</fullName>
    </submittedName>
</protein>
<evidence type="ECO:0000313" key="3">
    <source>
        <dbReference type="Proteomes" id="UP000024635"/>
    </source>
</evidence>
<feature type="transmembrane region" description="Helical" evidence="1">
    <location>
        <begin position="12"/>
        <end position="30"/>
    </location>
</feature>
<comment type="caution">
    <text evidence="2">The sequence shown here is derived from an EMBL/GenBank/DDBJ whole genome shotgun (WGS) entry which is preliminary data.</text>
</comment>
<name>A0A016U015_9BILA</name>
<evidence type="ECO:0000313" key="2">
    <source>
        <dbReference type="EMBL" id="EYC08366.1"/>
    </source>
</evidence>
<sequence>MDDTLSVTIYTVYALGLMNSCALLIIYFCCPLKHVNSYRYFFTTAAIHDITFSTTAILTSPDPHFRQIHNTK</sequence>
<gene>
    <name evidence="2" type="primary">Acey_s0066.g3725</name>
    <name evidence="2" type="ORF">Y032_0066g3725</name>
</gene>
<accession>A0A016U015</accession>
<dbReference type="Proteomes" id="UP000024635">
    <property type="component" value="Unassembled WGS sequence"/>
</dbReference>
<evidence type="ECO:0000256" key="1">
    <source>
        <dbReference type="SAM" id="Phobius"/>
    </source>
</evidence>
<organism evidence="2 3">
    <name type="scientific">Ancylostoma ceylanicum</name>
    <dbReference type="NCBI Taxonomy" id="53326"/>
    <lineage>
        <taxon>Eukaryota</taxon>
        <taxon>Metazoa</taxon>
        <taxon>Ecdysozoa</taxon>
        <taxon>Nematoda</taxon>
        <taxon>Chromadorea</taxon>
        <taxon>Rhabditida</taxon>
        <taxon>Rhabditina</taxon>
        <taxon>Rhabditomorpha</taxon>
        <taxon>Strongyloidea</taxon>
        <taxon>Ancylostomatidae</taxon>
        <taxon>Ancylostomatinae</taxon>
        <taxon>Ancylostoma</taxon>
    </lineage>
</organism>
<keyword evidence="3" id="KW-1185">Reference proteome</keyword>
<reference evidence="3" key="1">
    <citation type="journal article" date="2015" name="Nat. Genet.">
        <title>The genome and transcriptome of the zoonotic hookworm Ancylostoma ceylanicum identify infection-specific gene families.</title>
        <authorList>
            <person name="Schwarz E.M."/>
            <person name="Hu Y."/>
            <person name="Antoshechkin I."/>
            <person name="Miller M.M."/>
            <person name="Sternberg P.W."/>
            <person name="Aroian R.V."/>
        </authorList>
    </citation>
    <scope>NUCLEOTIDE SEQUENCE</scope>
    <source>
        <strain evidence="3">HY135</strain>
    </source>
</reference>
<keyword evidence="1" id="KW-1133">Transmembrane helix</keyword>
<dbReference type="AlphaFoldDB" id="A0A016U015"/>
<keyword evidence="1" id="KW-0812">Transmembrane</keyword>
<keyword evidence="1" id="KW-0472">Membrane</keyword>